<feature type="domain" description="Heterokaryon incompatibility" evidence="1">
    <location>
        <begin position="204"/>
        <end position="356"/>
    </location>
</feature>
<dbReference type="Pfam" id="PF06985">
    <property type="entry name" value="HET"/>
    <property type="match status" value="1"/>
</dbReference>
<protein>
    <recommendedName>
        <fullName evidence="1">Heterokaryon incompatibility domain-containing protein</fullName>
    </recommendedName>
</protein>
<keyword evidence="3" id="KW-1185">Reference proteome</keyword>
<dbReference type="InterPro" id="IPR010730">
    <property type="entry name" value="HET"/>
</dbReference>
<proteinExistence type="predicted"/>
<dbReference type="EMBL" id="CABFNS010000720">
    <property type="protein sequence ID" value="VUC24478.1"/>
    <property type="molecule type" value="Genomic_DNA"/>
</dbReference>
<reference evidence="2 3" key="1">
    <citation type="submission" date="2019-06" db="EMBL/GenBank/DDBJ databases">
        <authorList>
            <person name="Broberg M."/>
        </authorList>
    </citation>
    <scope>NUCLEOTIDE SEQUENCE [LARGE SCALE GENOMIC DNA]</scope>
</reference>
<dbReference type="Proteomes" id="UP000766486">
    <property type="component" value="Unassembled WGS sequence"/>
</dbReference>
<evidence type="ECO:0000313" key="2">
    <source>
        <dbReference type="EMBL" id="VUC24478.1"/>
    </source>
</evidence>
<gene>
    <name evidence="2" type="ORF">CLO192961_LOCUS143134</name>
</gene>
<dbReference type="PANTHER" id="PTHR33112:SF10">
    <property type="entry name" value="TOL"/>
    <property type="match status" value="1"/>
</dbReference>
<comment type="caution">
    <text evidence="2">The sequence shown here is derived from an EMBL/GenBank/DDBJ whole genome shotgun (WGS) entry which is preliminary data.</text>
</comment>
<evidence type="ECO:0000313" key="3">
    <source>
        <dbReference type="Proteomes" id="UP000766486"/>
    </source>
</evidence>
<accession>A0ABY6U0I0</accession>
<organism evidence="2 3">
    <name type="scientific">Bionectria ochroleuca</name>
    <name type="common">Gliocladium roseum</name>
    <dbReference type="NCBI Taxonomy" id="29856"/>
    <lineage>
        <taxon>Eukaryota</taxon>
        <taxon>Fungi</taxon>
        <taxon>Dikarya</taxon>
        <taxon>Ascomycota</taxon>
        <taxon>Pezizomycotina</taxon>
        <taxon>Sordariomycetes</taxon>
        <taxon>Hypocreomycetidae</taxon>
        <taxon>Hypocreales</taxon>
        <taxon>Bionectriaceae</taxon>
        <taxon>Clonostachys</taxon>
    </lineage>
</organism>
<name>A0ABY6U0I0_BIOOC</name>
<evidence type="ECO:0000259" key="1">
    <source>
        <dbReference type="Pfam" id="PF06985"/>
    </source>
</evidence>
<dbReference type="PANTHER" id="PTHR33112">
    <property type="entry name" value="DOMAIN PROTEIN, PUTATIVE-RELATED"/>
    <property type="match status" value="1"/>
</dbReference>
<sequence>MPAWEVSTRTFVLEGKAPATLESEISVHSTVMSTIKLCAKCYICSISWEHLAGSHDPPAELVALLQGKQLPDKKCHFNYILYQDSDCEQGDVFRFDIIPQDEDGAWRISFCLVPLSTGITEDYFSGKISVVRAPSTTGAEEALSLAYSWYLSCSSQHSQCLIPSSSKKGWLPTRLLDIGTQDTGIWKLIETGNKWSSSSETPPYLTLSYRWGTKPQRLLLRTTNIKDFVQGLSSRDLAMTFRDFETVARRFGIRYLWIDALCIIQDSESGEDWRREAPLMRYVYANSACNIAATASEDPEGGLFRHRDPNDISTGIIKSQDSGSEQERDYWIFDKSFWNRKLFQGPLHRRGWVLQERLLAPRVLYFTKDELFWECLSDAKCESFPHGTPHHLPFKHLNILWGLLDAKMKVGSGGYKEEILGSDVTMMRNSIVKNYMRCLLTKESDRLPALAGIATLFHQATGDEYIAGLWKFRLLEQLDWRVYSPAKLASSEYRAPSWSWASVDGPARPIGEAPDTETPLEVVEAASSYNTLFGEVSSAHLKLRGFLMMGQVERHVQSERLTPQLQVRIGECSHNGEFFRDRLDVMPAEGHSVWVLPLKTHGEETEEGMTCALVCMVLEAVLCAASPTFRRVGMFLPLDTDHECGQEMCLGLNDDGTLAQDWDRSSWEFTLI</sequence>